<name>A0ABQ7JI33_9FUNG</name>
<accession>A0ABQ7JI33</accession>
<comment type="caution">
    <text evidence="2">The sequence shown here is derived from an EMBL/GenBank/DDBJ whole genome shotgun (WGS) entry which is preliminary data.</text>
</comment>
<dbReference type="EMBL" id="JAAAIM010002107">
    <property type="protein sequence ID" value="KAG0274062.1"/>
    <property type="molecule type" value="Genomic_DNA"/>
</dbReference>
<feature type="region of interest" description="Disordered" evidence="1">
    <location>
        <begin position="99"/>
        <end position="157"/>
    </location>
</feature>
<feature type="compositionally biased region" description="Low complexity" evidence="1">
    <location>
        <begin position="21"/>
        <end position="33"/>
    </location>
</feature>
<dbReference type="PANTHER" id="PTHR45737">
    <property type="entry name" value="VON WILLEBRAND FACTOR A DOMAIN-CONTAINING PROTEIN 5A"/>
    <property type="match status" value="1"/>
</dbReference>
<organism evidence="2 3">
    <name type="scientific">Linnemannia gamsii</name>
    <dbReference type="NCBI Taxonomy" id="64522"/>
    <lineage>
        <taxon>Eukaryota</taxon>
        <taxon>Fungi</taxon>
        <taxon>Fungi incertae sedis</taxon>
        <taxon>Mucoromycota</taxon>
        <taxon>Mortierellomycotina</taxon>
        <taxon>Mortierellomycetes</taxon>
        <taxon>Mortierellales</taxon>
        <taxon>Mortierellaceae</taxon>
        <taxon>Linnemannia</taxon>
    </lineage>
</organism>
<feature type="region of interest" description="Disordered" evidence="1">
    <location>
        <begin position="15"/>
        <end position="34"/>
    </location>
</feature>
<protein>
    <submittedName>
        <fullName evidence="2">Uncharacterized protein</fullName>
    </submittedName>
</protein>
<keyword evidence="3" id="KW-1185">Reference proteome</keyword>
<gene>
    <name evidence="2" type="ORF">BGZ96_004543</name>
</gene>
<sequence>MLSFLNATVDKVRVRSRASDGSHSSHSTGSAPSLGTANLSLDGIYITNRSSSTQLPTFGGFGGTVSPPQSAFGGFGSTESASSQPTFVGFGGTVSPPQSAFGGFGSTESASSQPTFGGFGSAAPSTHSKKGSSLKQNDDVDSVCPPPPAAPSSVDPALSTSFGSAAAPKSQFNLGSNNNVGRSGPAHSSSATPSANSLPPLETLIDLQTFSGFWEATSKLATAVGISLTLLKTEGAALGYNTDEELRVFATALAISYFENTLTKDRNTWELVVDKAKGWLLTALQGNQDKVDELFAKAACLFP</sequence>
<feature type="compositionally biased region" description="Polar residues" evidence="1">
    <location>
        <begin position="106"/>
        <end position="115"/>
    </location>
</feature>
<evidence type="ECO:0000313" key="2">
    <source>
        <dbReference type="EMBL" id="KAG0274062.1"/>
    </source>
</evidence>
<evidence type="ECO:0000256" key="1">
    <source>
        <dbReference type="SAM" id="MobiDB-lite"/>
    </source>
</evidence>
<dbReference type="Proteomes" id="UP001194696">
    <property type="component" value="Unassembled WGS sequence"/>
</dbReference>
<reference evidence="2 3" key="1">
    <citation type="journal article" date="2020" name="Fungal Divers.">
        <title>Resolving the Mortierellaceae phylogeny through synthesis of multi-gene phylogenetics and phylogenomics.</title>
        <authorList>
            <person name="Vandepol N."/>
            <person name="Liber J."/>
            <person name="Desiro A."/>
            <person name="Na H."/>
            <person name="Kennedy M."/>
            <person name="Barry K."/>
            <person name="Grigoriev I.V."/>
            <person name="Miller A.N."/>
            <person name="O'Donnell K."/>
            <person name="Stajich J.E."/>
            <person name="Bonito G."/>
        </authorList>
    </citation>
    <scope>NUCLEOTIDE SEQUENCE [LARGE SCALE GENOMIC DNA]</scope>
    <source>
        <strain evidence="2 3">AD045</strain>
    </source>
</reference>
<feature type="region of interest" description="Disordered" evidence="1">
    <location>
        <begin position="173"/>
        <end position="197"/>
    </location>
</feature>
<proteinExistence type="predicted"/>
<dbReference type="PANTHER" id="PTHR45737:SF6">
    <property type="entry name" value="VON WILLEBRAND FACTOR A DOMAIN-CONTAINING PROTEIN 5A"/>
    <property type="match status" value="1"/>
</dbReference>
<evidence type="ECO:0000313" key="3">
    <source>
        <dbReference type="Proteomes" id="UP001194696"/>
    </source>
</evidence>